<dbReference type="EMBL" id="CADCWB010000211">
    <property type="protein sequence ID" value="CAA9529212.1"/>
    <property type="molecule type" value="Genomic_DNA"/>
</dbReference>
<proteinExistence type="predicted"/>
<keyword evidence="1" id="KW-0732">Signal</keyword>
<evidence type="ECO:0000256" key="1">
    <source>
        <dbReference type="SAM" id="SignalP"/>
    </source>
</evidence>
<organism evidence="2">
    <name type="scientific">uncultured Sphingomonas sp</name>
    <dbReference type="NCBI Taxonomy" id="158754"/>
    <lineage>
        <taxon>Bacteria</taxon>
        <taxon>Pseudomonadati</taxon>
        <taxon>Pseudomonadota</taxon>
        <taxon>Alphaproteobacteria</taxon>
        <taxon>Sphingomonadales</taxon>
        <taxon>Sphingomonadaceae</taxon>
        <taxon>Sphingomonas</taxon>
        <taxon>environmental samples</taxon>
    </lineage>
</organism>
<evidence type="ECO:0008006" key="3">
    <source>
        <dbReference type="Google" id="ProtNLM"/>
    </source>
</evidence>
<accession>A0A6J4TPF7</accession>
<dbReference type="Pfam" id="PF09912">
    <property type="entry name" value="DUF2141"/>
    <property type="match status" value="1"/>
</dbReference>
<name>A0A6J4TPF7_9SPHN</name>
<evidence type="ECO:0000313" key="2">
    <source>
        <dbReference type="EMBL" id="CAA9529212.1"/>
    </source>
</evidence>
<dbReference type="InterPro" id="IPR018673">
    <property type="entry name" value="DUF2141"/>
</dbReference>
<gene>
    <name evidence="2" type="ORF">AVDCRST_MAG62-1712</name>
</gene>
<sequence>MFDRKPHWRSIAGATMLLFMGGAAEAATLAVEVKGIRSASGEVQLDLYDTARKHVARKRVPARTGDARVAFSGLAPGGYGVYVYHDENGNGKLDTGGLLRLPIEGYAFSNDASVRFGPPAMKDLRVDVTAGPAALTQATMKYRR</sequence>
<protein>
    <recommendedName>
        <fullName evidence="3">DUF2141 domain-containing protein</fullName>
    </recommendedName>
</protein>
<feature type="signal peptide" evidence="1">
    <location>
        <begin position="1"/>
        <end position="26"/>
    </location>
</feature>
<feature type="chain" id="PRO_5026927884" description="DUF2141 domain-containing protein" evidence="1">
    <location>
        <begin position="27"/>
        <end position="144"/>
    </location>
</feature>
<reference evidence="2" key="1">
    <citation type="submission" date="2020-02" db="EMBL/GenBank/DDBJ databases">
        <authorList>
            <person name="Meier V. D."/>
        </authorList>
    </citation>
    <scope>NUCLEOTIDE SEQUENCE</scope>
    <source>
        <strain evidence="2">AVDCRST_MAG62</strain>
    </source>
</reference>
<dbReference type="AlphaFoldDB" id="A0A6J4TPF7"/>